<evidence type="ECO:0000256" key="2">
    <source>
        <dbReference type="ARBA" id="ARBA00022505"/>
    </source>
</evidence>
<evidence type="ECO:0000256" key="1">
    <source>
        <dbReference type="ARBA" id="ARBA00022448"/>
    </source>
</evidence>
<evidence type="ECO:0000259" key="7">
    <source>
        <dbReference type="PROSITE" id="PS51866"/>
    </source>
</evidence>
<evidence type="ECO:0000256" key="4">
    <source>
        <dbReference type="ARBA" id="ARBA00022840"/>
    </source>
</evidence>
<dbReference type="SUPFAM" id="SSF52540">
    <property type="entry name" value="P-loop containing nucleoside triphosphate hydrolases"/>
    <property type="match status" value="1"/>
</dbReference>
<dbReference type="InterPro" id="IPR005116">
    <property type="entry name" value="Transp-assoc_OB_typ1"/>
</dbReference>
<dbReference type="InterPro" id="IPR027417">
    <property type="entry name" value="P-loop_NTPase"/>
</dbReference>
<keyword evidence="1" id="KW-0813">Transport</keyword>
<reference evidence="8 9" key="1">
    <citation type="submission" date="2020-02" db="EMBL/GenBank/DDBJ databases">
        <title>The whole genome sequence of CPCC 205119.</title>
        <authorList>
            <person name="Jiang Z."/>
        </authorList>
    </citation>
    <scope>NUCLEOTIDE SEQUENCE [LARGE SCALE GENOMIC DNA]</scope>
    <source>
        <strain evidence="8 9">CPCC 205119</strain>
    </source>
</reference>
<dbReference type="InterPro" id="IPR008995">
    <property type="entry name" value="Mo/tungstate-bd_C_term_dom"/>
</dbReference>
<gene>
    <name evidence="8" type="ORF">G1H19_21540</name>
</gene>
<dbReference type="InterPro" id="IPR017871">
    <property type="entry name" value="ABC_transporter-like_CS"/>
</dbReference>
<dbReference type="RefSeq" id="WP_162393634.1">
    <property type="nucleotide sequence ID" value="NZ_JAABOZ010000013.1"/>
</dbReference>
<evidence type="ECO:0000313" key="9">
    <source>
        <dbReference type="Proteomes" id="UP000470470"/>
    </source>
</evidence>
<keyword evidence="9" id="KW-1185">Reference proteome</keyword>
<dbReference type="InterPro" id="IPR050093">
    <property type="entry name" value="ABC_SmlMolc_Importer"/>
</dbReference>
<dbReference type="Pfam" id="PF00005">
    <property type="entry name" value="ABC_tran"/>
    <property type="match status" value="1"/>
</dbReference>
<dbReference type="PROSITE" id="PS50893">
    <property type="entry name" value="ABC_TRANSPORTER_2"/>
    <property type="match status" value="1"/>
</dbReference>
<organism evidence="8 9">
    <name type="scientific">Goekera deserti</name>
    <dbReference type="NCBI Taxonomy" id="2497753"/>
    <lineage>
        <taxon>Bacteria</taxon>
        <taxon>Bacillati</taxon>
        <taxon>Actinomycetota</taxon>
        <taxon>Actinomycetes</taxon>
        <taxon>Geodermatophilales</taxon>
        <taxon>Geodermatophilaceae</taxon>
        <taxon>Goekera</taxon>
    </lineage>
</organism>
<dbReference type="SMART" id="SM00382">
    <property type="entry name" value="AAA"/>
    <property type="match status" value="1"/>
</dbReference>
<dbReference type="PROSITE" id="PS51866">
    <property type="entry name" value="MOP"/>
    <property type="match status" value="1"/>
</dbReference>
<dbReference type="Pfam" id="PF03459">
    <property type="entry name" value="TOBE"/>
    <property type="match status" value="1"/>
</dbReference>
<dbReference type="Proteomes" id="UP000470470">
    <property type="component" value="Unassembled WGS sequence"/>
</dbReference>
<dbReference type="GO" id="GO:0015689">
    <property type="term" value="P:molybdate ion transport"/>
    <property type="evidence" value="ECO:0007669"/>
    <property type="project" value="InterPro"/>
</dbReference>
<proteinExistence type="predicted"/>
<sequence>MSLAAHVVVQRGGLLVDVRLAVADGEVLAVLGPNGAGKSSVLRVLAGLLVPDDGRVVVDGDTVWDDERVHVPAHRRALGMVFQDHLLFPHLSVTENVAFGLRTRGVARGPARAAADGWLTRVGLDGMGGRRPGELSGGQAQRAALARALVGEPRLLLLDEPLSALDARTRLTVRAELRRHLAEFAGATVLVTHDPVDALALADRVVVVEDGRVVQEGRPADVARRPRTDYVARLVGMTLLAGTGRGDVVDLDGGGTVAVGEEATGPVFVAVRPESVALYLSRPGGADPASGRSWGSPRNVWPTRLVTATPHGSTVRCDLDGEVPLTADVTVTAFAELGLAPGATVWASVKASEVAVYPR</sequence>
<keyword evidence="4 8" id="KW-0067">ATP-binding</keyword>
<feature type="domain" description="ABC transporter" evidence="6">
    <location>
        <begin position="3"/>
        <end position="235"/>
    </location>
</feature>
<dbReference type="Gene3D" id="2.40.50.100">
    <property type="match status" value="1"/>
</dbReference>
<dbReference type="PANTHER" id="PTHR42781">
    <property type="entry name" value="SPERMIDINE/PUTRESCINE IMPORT ATP-BINDING PROTEIN POTA"/>
    <property type="match status" value="1"/>
</dbReference>
<accession>A0A7K3WJ79</accession>
<evidence type="ECO:0000259" key="6">
    <source>
        <dbReference type="PROSITE" id="PS50893"/>
    </source>
</evidence>
<dbReference type="InterPro" id="IPR003439">
    <property type="entry name" value="ABC_transporter-like_ATP-bd"/>
</dbReference>
<dbReference type="InterPro" id="IPR004606">
    <property type="entry name" value="Mop_domain"/>
</dbReference>
<keyword evidence="3" id="KW-0547">Nucleotide-binding</keyword>
<dbReference type="PANTHER" id="PTHR42781:SF4">
    <property type="entry name" value="SPERMIDINE_PUTRESCINE IMPORT ATP-BINDING PROTEIN POTA"/>
    <property type="match status" value="1"/>
</dbReference>
<evidence type="ECO:0000256" key="3">
    <source>
        <dbReference type="ARBA" id="ARBA00022741"/>
    </source>
</evidence>
<dbReference type="GO" id="GO:0016887">
    <property type="term" value="F:ATP hydrolysis activity"/>
    <property type="evidence" value="ECO:0007669"/>
    <property type="project" value="InterPro"/>
</dbReference>
<feature type="domain" description="Mop" evidence="7">
    <location>
        <begin position="294"/>
        <end position="358"/>
    </location>
</feature>
<name>A0A7K3WJ79_9ACTN</name>
<dbReference type="EMBL" id="JAAGWK010000037">
    <property type="protein sequence ID" value="NEL56555.1"/>
    <property type="molecule type" value="Genomic_DNA"/>
</dbReference>
<protein>
    <submittedName>
        <fullName evidence="8">ABC transporter ATP-binding protein</fullName>
    </submittedName>
</protein>
<evidence type="ECO:0000256" key="5">
    <source>
        <dbReference type="PROSITE-ProRule" id="PRU01213"/>
    </source>
</evidence>
<dbReference type="AlphaFoldDB" id="A0A7K3WJ79"/>
<dbReference type="PROSITE" id="PS00211">
    <property type="entry name" value="ABC_TRANSPORTER_1"/>
    <property type="match status" value="1"/>
</dbReference>
<dbReference type="SUPFAM" id="SSF50331">
    <property type="entry name" value="MOP-like"/>
    <property type="match status" value="1"/>
</dbReference>
<dbReference type="InterPro" id="IPR003593">
    <property type="entry name" value="AAA+_ATPase"/>
</dbReference>
<evidence type="ECO:0000313" key="8">
    <source>
        <dbReference type="EMBL" id="NEL56555.1"/>
    </source>
</evidence>
<dbReference type="Gene3D" id="3.40.50.300">
    <property type="entry name" value="P-loop containing nucleotide triphosphate hydrolases"/>
    <property type="match status" value="1"/>
</dbReference>
<comment type="caution">
    <text evidence="8">The sequence shown here is derived from an EMBL/GenBank/DDBJ whole genome shotgun (WGS) entry which is preliminary data.</text>
</comment>
<dbReference type="GO" id="GO:0005524">
    <property type="term" value="F:ATP binding"/>
    <property type="evidence" value="ECO:0007669"/>
    <property type="project" value="UniProtKB-KW"/>
</dbReference>
<keyword evidence="2 5" id="KW-0500">Molybdenum</keyword>